<reference evidence="1 2" key="1">
    <citation type="submission" date="2006-02" db="EMBL/GenBank/DDBJ databases">
        <authorList>
            <person name="Pinhassi J."/>
            <person name="Pedros-Alio C."/>
            <person name="Ferriera S."/>
            <person name="Johnson J."/>
            <person name="Kravitz S."/>
            <person name="Halpern A."/>
            <person name="Remington K."/>
            <person name="Beeson K."/>
            <person name="Tran B."/>
            <person name="Rogers Y.-H."/>
            <person name="Friedman R."/>
            <person name="Venter J.C."/>
        </authorList>
    </citation>
    <scope>NUCLEOTIDE SEQUENCE [LARGE SCALE GENOMIC DNA]</scope>
    <source>
        <strain evidence="1 2">MED92</strain>
    </source>
</reference>
<dbReference type="OrthoDB" id="1684899at2"/>
<sequence length="141" mass="14874">MLVNDSSLGWETANSIAKAACQYAADNNLRICTWVLDRHGNPLAMQRINNAPMPSTEIARGKAYTAVSFGFGTHLWQERLATKPHLLAGLNVQEGVVMFGGGLPIKHEGVIVGAIGVSGASEAQDQECAEAGIAAITQLSN</sequence>
<dbReference type="RefSeq" id="WP_007020496.1">
    <property type="nucleotide sequence ID" value="NZ_CH724125.1"/>
</dbReference>
<evidence type="ECO:0000313" key="1">
    <source>
        <dbReference type="EMBL" id="EAR60018.1"/>
    </source>
</evidence>
<comment type="caution">
    <text evidence="1">The sequence shown here is derived from an EMBL/GenBank/DDBJ whole genome shotgun (WGS) entry which is preliminary data.</text>
</comment>
<dbReference type="InterPro" id="IPR005624">
    <property type="entry name" value="PduO/GlcC-like"/>
</dbReference>
<dbReference type="InterPro" id="IPR038084">
    <property type="entry name" value="PduO/GlcC-like_sf"/>
</dbReference>
<evidence type="ECO:0000313" key="2">
    <source>
        <dbReference type="Proteomes" id="UP000002171"/>
    </source>
</evidence>
<keyword evidence="2" id="KW-1185">Reference proteome</keyword>
<gene>
    <name evidence="1" type="ORF">MED92_14153</name>
</gene>
<dbReference type="AlphaFoldDB" id="A0A7U8C1Z8"/>
<dbReference type="Gene3D" id="3.30.450.150">
    <property type="entry name" value="Haem-degrading domain"/>
    <property type="match status" value="1"/>
</dbReference>
<dbReference type="SUPFAM" id="SSF143744">
    <property type="entry name" value="GlcG-like"/>
    <property type="match status" value="1"/>
</dbReference>
<dbReference type="EMBL" id="AAOW01000026">
    <property type="protein sequence ID" value="EAR60018.1"/>
    <property type="molecule type" value="Genomic_DNA"/>
</dbReference>
<dbReference type="Proteomes" id="UP000002171">
    <property type="component" value="Unassembled WGS sequence"/>
</dbReference>
<accession>A0A7U8C1Z8</accession>
<dbReference type="PANTHER" id="PTHR34309">
    <property type="entry name" value="SLR1406 PROTEIN"/>
    <property type="match status" value="1"/>
</dbReference>
<proteinExistence type="predicted"/>
<dbReference type="Pfam" id="PF03928">
    <property type="entry name" value="HbpS-like"/>
    <property type="match status" value="1"/>
</dbReference>
<organism evidence="1 2">
    <name type="scientific">Neptuniibacter caesariensis</name>
    <dbReference type="NCBI Taxonomy" id="207954"/>
    <lineage>
        <taxon>Bacteria</taxon>
        <taxon>Pseudomonadati</taxon>
        <taxon>Pseudomonadota</taxon>
        <taxon>Gammaproteobacteria</taxon>
        <taxon>Oceanospirillales</taxon>
        <taxon>Oceanospirillaceae</taxon>
        <taxon>Neptuniibacter</taxon>
    </lineage>
</organism>
<evidence type="ECO:0008006" key="3">
    <source>
        <dbReference type="Google" id="ProtNLM"/>
    </source>
</evidence>
<dbReference type="InterPro" id="IPR052517">
    <property type="entry name" value="GlcG_carb_metab_protein"/>
</dbReference>
<name>A0A7U8C1Z8_NEPCE</name>
<protein>
    <recommendedName>
        <fullName evidence="3">Cobalamin adenosyltransferase</fullName>
    </recommendedName>
</protein>
<dbReference type="PANTHER" id="PTHR34309:SF10">
    <property type="entry name" value="SLR1406 PROTEIN"/>
    <property type="match status" value="1"/>
</dbReference>